<evidence type="ECO:0000256" key="9">
    <source>
        <dbReference type="ARBA" id="ARBA00023239"/>
    </source>
</evidence>
<keyword evidence="9 11" id="KW-0456">Lyase</keyword>
<evidence type="ECO:0000256" key="5">
    <source>
        <dbReference type="ARBA" id="ARBA00021214"/>
    </source>
</evidence>
<sequence length="322" mass="36761">MGRGKRGREPRPSRSARRRSLRVDERSTTSTIRRTVDVDSASKTKYERRKEMEFASHSRPRRGVDVLSMRHERAKSGEARAESLEFPSLEVGWRRIPNTASRFAKGEDALDLSRLLNDDLAGTVRKHPDRFVGLGTIPMQSPQMAVEELKRIRYDLRFPGVQIGSHVDRWNLDAPELHPIYKRSSIREWFYSRSASRRLVHRSSNPRMKVAEDSRGVGEAARSVGTAAFLRALQPCSRARWTSTQSSNARDGARGPAFEGSDEWRTVRVFRSLLRHGVGRRRRYERNHPRGSRDLVGNKQQEFGGARDGSTEHHGPLLQQSS</sequence>
<dbReference type="Pfam" id="PF04909">
    <property type="entry name" value="Amidohydro_2"/>
    <property type="match status" value="1"/>
</dbReference>
<evidence type="ECO:0000256" key="6">
    <source>
        <dbReference type="ARBA" id="ARBA00022723"/>
    </source>
</evidence>
<keyword evidence="15" id="KW-1185">Reference proteome</keyword>
<dbReference type="InterPro" id="IPR032466">
    <property type="entry name" value="Metal_Hydrolase"/>
</dbReference>
<feature type="domain" description="Amidohydrolase-related" evidence="13">
    <location>
        <begin position="98"/>
        <end position="183"/>
    </location>
</feature>
<dbReference type="UniPathway" id="UPA00270"/>
<keyword evidence="7 11" id="KW-0210">Decarboxylase</keyword>
<comment type="similarity">
    <text evidence="2">Belongs to the metallo-dependent hydrolases superfamily. ACMSD family.</text>
</comment>
<comment type="catalytic activity">
    <reaction evidence="11">
        <text>2-amino-3-carboxymuconate 6-semialdehyde + H(+) = 2-aminomuconate 6-semialdehyde + CO2</text>
        <dbReference type="Rhea" id="RHEA:16557"/>
        <dbReference type="ChEBI" id="CHEBI:15378"/>
        <dbReference type="ChEBI" id="CHEBI:16526"/>
        <dbReference type="ChEBI" id="CHEBI:77634"/>
        <dbReference type="ChEBI" id="CHEBI:77803"/>
        <dbReference type="EC" id="4.1.1.45"/>
    </reaction>
</comment>
<evidence type="ECO:0000256" key="1">
    <source>
        <dbReference type="ARBA" id="ARBA00005079"/>
    </source>
</evidence>
<keyword evidence="6" id="KW-0479">Metal-binding</keyword>
<evidence type="ECO:0000256" key="11">
    <source>
        <dbReference type="RuleBase" id="RU366045"/>
    </source>
</evidence>
<comment type="function">
    <text evidence="11">Converts alpha-amino-beta-carboxymuconate-epsilon-semialdehyde (ACMS) to alpha-aminomuconate semialdehyde (AMS).</text>
</comment>
<dbReference type="InterPro" id="IPR006680">
    <property type="entry name" value="Amidohydro-rel"/>
</dbReference>
<evidence type="ECO:0000256" key="10">
    <source>
        <dbReference type="ARBA" id="ARBA00031120"/>
    </source>
</evidence>
<dbReference type="PANTHER" id="PTHR21240:SF27">
    <property type="entry name" value="2-AMINO-3-CARBOXYMUCONATE-6-SEMIALDEHYDE DECARBOXYLASE"/>
    <property type="match status" value="1"/>
</dbReference>
<dbReference type="GO" id="GO:0005829">
    <property type="term" value="C:cytosol"/>
    <property type="evidence" value="ECO:0007669"/>
    <property type="project" value="UniProtKB-UniRule"/>
</dbReference>
<evidence type="ECO:0000259" key="13">
    <source>
        <dbReference type="Pfam" id="PF04909"/>
    </source>
</evidence>
<evidence type="ECO:0000313" key="15">
    <source>
        <dbReference type="Proteomes" id="UP000677054"/>
    </source>
</evidence>
<dbReference type="GO" id="GO:1904985">
    <property type="term" value="P:negative regulation of quinolinate biosynthetic process"/>
    <property type="evidence" value="ECO:0007669"/>
    <property type="project" value="UniProtKB-UniRule"/>
</dbReference>
<dbReference type="PANTHER" id="PTHR21240">
    <property type="entry name" value="2-AMINO-3-CARBOXYLMUCONATE-6-SEMIALDEHYDE DECARBOXYLASE"/>
    <property type="match status" value="1"/>
</dbReference>
<comment type="subunit">
    <text evidence="3 11">Monomer.</text>
</comment>
<evidence type="ECO:0000313" key="14">
    <source>
        <dbReference type="EMBL" id="CAD7248044.1"/>
    </source>
</evidence>
<dbReference type="EMBL" id="CAJPEV010001685">
    <property type="protein sequence ID" value="CAG0893855.1"/>
    <property type="molecule type" value="Genomic_DNA"/>
</dbReference>
<evidence type="ECO:0000256" key="4">
    <source>
        <dbReference type="ARBA" id="ARBA00012365"/>
    </source>
</evidence>
<keyword evidence="8" id="KW-0862">Zinc</keyword>
<comment type="pathway">
    <text evidence="1 11">Secondary metabolite metabolism; quinolate metabolism.</text>
</comment>
<proteinExistence type="inferred from homology"/>
<dbReference type="GO" id="GO:0001760">
    <property type="term" value="F:aminocarboxymuconate-semialdehyde decarboxylase activity"/>
    <property type="evidence" value="ECO:0007669"/>
    <property type="project" value="UniProtKB-UniRule"/>
</dbReference>
<feature type="region of interest" description="Disordered" evidence="12">
    <location>
        <begin position="1"/>
        <end position="33"/>
    </location>
</feature>
<dbReference type="Proteomes" id="UP000677054">
    <property type="component" value="Unassembled WGS sequence"/>
</dbReference>
<dbReference type="EMBL" id="LR901202">
    <property type="protein sequence ID" value="CAD7248044.1"/>
    <property type="molecule type" value="Genomic_DNA"/>
</dbReference>
<accession>A0A7R9A4M2</accession>
<dbReference type="EC" id="4.1.1.45" evidence="4 11"/>
<name>A0A7R9A4M2_9CRUS</name>
<dbReference type="GO" id="GO:0016787">
    <property type="term" value="F:hydrolase activity"/>
    <property type="evidence" value="ECO:0007669"/>
    <property type="project" value="InterPro"/>
</dbReference>
<dbReference type="AlphaFoldDB" id="A0A7R9A4M2"/>
<evidence type="ECO:0000256" key="2">
    <source>
        <dbReference type="ARBA" id="ARBA00005871"/>
    </source>
</evidence>
<dbReference type="SUPFAM" id="SSF51556">
    <property type="entry name" value="Metallo-dependent hydrolases"/>
    <property type="match status" value="1"/>
</dbReference>
<reference evidence="14" key="1">
    <citation type="submission" date="2020-11" db="EMBL/GenBank/DDBJ databases">
        <authorList>
            <person name="Tran Van P."/>
        </authorList>
    </citation>
    <scope>NUCLEOTIDE SEQUENCE</scope>
</reference>
<evidence type="ECO:0000256" key="12">
    <source>
        <dbReference type="SAM" id="MobiDB-lite"/>
    </source>
</evidence>
<gene>
    <name evidence="14" type="ORF">DSTB1V02_LOCUS7867</name>
</gene>
<evidence type="ECO:0000256" key="3">
    <source>
        <dbReference type="ARBA" id="ARBA00011245"/>
    </source>
</evidence>
<dbReference type="GO" id="GO:0046872">
    <property type="term" value="F:metal ion binding"/>
    <property type="evidence" value="ECO:0007669"/>
    <property type="project" value="UniProtKB-KW"/>
</dbReference>
<evidence type="ECO:0000256" key="7">
    <source>
        <dbReference type="ARBA" id="ARBA00022793"/>
    </source>
</evidence>
<evidence type="ECO:0000256" key="8">
    <source>
        <dbReference type="ARBA" id="ARBA00022833"/>
    </source>
</evidence>
<dbReference type="GO" id="GO:0019748">
    <property type="term" value="P:secondary metabolic process"/>
    <property type="evidence" value="ECO:0007669"/>
    <property type="project" value="TreeGrafter"/>
</dbReference>
<feature type="region of interest" description="Disordered" evidence="12">
    <location>
        <begin position="281"/>
        <end position="322"/>
    </location>
</feature>
<dbReference type="InterPro" id="IPR032465">
    <property type="entry name" value="ACMSD"/>
</dbReference>
<protein>
    <recommendedName>
        <fullName evidence="5 11">2-amino-3-carboxymuconate-6-semialdehyde decarboxylase</fullName>
        <ecNumber evidence="4 11">4.1.1.45</ecNumber>
    </recommendedName>
    <alternativeName>
        <fullName evidence="10 11">Picolinate carboxylase</fullName>
    </alternativeName>
</protein>
<dbReference type="OrthoDB" id="191270at2759"/>
<dbReference type="Gene3D" id="3.20.20.140">
    <property type="entry name" value="Metal-dependent hydrolases"/>
    <property type="match status" value="1"/>
</dbReference>
<organism evidence="14">
    <name type="scientific">Darwinula stevensoni</name>
    <dbReference type="NCBI Taxonomy" id="69355"/>
    <lineage>
        <taxon>Eukaryota</taxon>
        <taxon>Metazoa</taxon>
        <taxon>Ecdysozoa</taxon>
        <taxon>Arthropoda</taxon>
        <taxon>Crustacea</taxon>
        <taxon>Oligostraca</taxon>
        <taxon>Ostracoda</taxon>
        <taxon>Podocopa</taxon>
        <taxon>Podocopida</taxon>
        <taxon>Darwinulocopina</taxon>
        <taxon>Darwinuloidea</taxon>
        <taxon>Darwinulidae</taxon>
        <taxon>Darwinula</taxon>
    </lineage>
</organism>